<comment type="caution">
    <text evidence="3">The sequence shown here is derived from an EMBL/GenBank/DDBJ whole genome shotgun (WGS) entry which is preliminary data.</text>
</comment>
<dbReference type="SUPFAM" id="SSF52402">
    <property type="entry name" value="Adenine nucleotide alpha hydrolases-like"/>
    <property type="match status" value="1"/>
</dbReference>
<evidence type="ECO:0000313" key="3">
    <source>
        <dbReference type="EMBL" id="RZH68175.1"/>
    </source>
</evidence>
<protein>
    <submittedName>
        <fullName evidence="3">Universal stress protein</fullName>
    </submittedName>
</protein>
<proteinExistence type="inferred from homology"/>
<dbReference type="Pfam" id="PF00582">
    <property type="entry name" value="Usp"/>
    <property type="match status" value="1"/>
</dbReference>
<dbReference type="RefSeq" id="WP_130169245.1">
    <property type="nucleotide sequence ID" value="NZ_SHMR01000001.1"/>
</dbReference>
<accession>A0A482Y253</accession>
<dbReference type="PANTHER" id="PTHR46268:SF6">
    <property type="entry name" value="UNIVERSAL STRESS PROTEIN UP12"/>
    <property type="match status" value="1"/>
</dbReference>
<reference evidence="3 4" key="1">
    <citation type="submission" date="2019-02" db="EMBL/GenBank/DDBJ databases">
        <title>Genome analysis provides insights into bioremediation potentialities and Haloocin production by Natrinema altunense strain 4.1R isolated from Chott Douz in Tunisian desert.</title>
        <authorList>
            <person name="Najjari A."/>
            <person name="Youssef N."/>
            <person name="Ben Dhia O."/>
            <person name="Ferjani R."/>
            <person name="El Hidri D."/>
            <person name="Ouzari H.I."/>
            <person name="Cherif A."/>
        </authorList>
    </citation>
    <scope>NUCLEOTIDE SEQUENCE [LARGE SCALE GENOMIC DNA]</scope>
    <source>
        <strain evidence="3 4">4.1R</strain>
    </source>
</reference>
<dbReference type="Proteomes" id="UP000292704">
    <property type="component" value="Unassembled WGS sequence"/>
</dbReference>
<evidence type="ECO:0000313" key="4">
    <source>
        <dbReference type="Proteomes" id="UP000292704"/>
    </source>
</evidence>
<comment type="similarity">
    <text evidence="1">Belongs to the universal stress protein A family.</text>
</comment>
<name>A0A482Y253_9EURY</name>
<dbReference type="AlphaFoldDB" id="A0A482Y253"/>
<evidence type="ECO:0000259" key="2">
    <source>
        <dbReference type="Pfam" id="PF00582"/>
    </source>
</evidence>
<feature type="domain" description="UspA" evidence="2">
    <location>
        <begin position="1"/>
        <end position="137"/>
    </location>
</feature>
<evidence type="ECO:0000256" key="1">
    <source>
        <dbReference type="ARBA" id="ARBA00008791"/>
    </source>
</evidence>
<gene>
    <name evidence="3" type="ORF">ELS17_01510</name>
</gene>
<dbReference type="CDD" id="cd00293">
    <property type="entry name" value="USP-like"/>
    <property type="match status" value="1"/>
</dbReference>
<organism evidence="3 4">
    <name type="scientific">Natrinema altunense</name>
    <dbReference type="NCBI Taxonomy" id="222984"/>
    <lineage>
        <taxon>Archaea</taxon>
        <taxon>Methanobacteriati</taxon>
        <taxon>Methanobacteriota</taxon>
        <taxon>Stenosarchaea group</taxon>
        <taxon>Halobacteria</taxon>
        <taxon>Halobacteriales</taxon>
        <taxon>Natrialbaceae</taxon>
        <taxon>Natrinema</taxon>
    </lineage>
</organism>
<dbReference type="InterPro" id="IPR006015">
    <property type="entry name" value="Universal_stress_UspA"/>
</dbReference>
<dbReference type="PRINTS" id="PR01438">
    <property type="entry name" value="UNVRSLSTRESS"/>
</dbReference>
<dbReference type="InterPro" id="IPR014729">
    <property type="entry name" value="Rossmann-like_a/b/a_fold"/>
</dbReference>
<dbReference type="STRING" id="222984.GCA_000731985_00442"/>
<dbReference type="Gene3D" id="3.40.50.620">
    <property type="entry name" value="HUPs"/>
    <property type="match status" value="1"/>
</dbReference>
<dbReference type="EMBL" id="SHMR01000001">
    <property type="protein sequence ID" value="RZH68175.1"/>
    <property type="molecule type" value="Genomic_DNA"/>
</dbReference>
<sequence length="155" mass="16442">MFDTVVVATDGSDSVKRAVDVALDLADRFDAEVHALSVIDASEVDASPQQLRDELRTALETTADAALTTVEERAERDVTTAVREGRPAVEICDYAREVDADVVATGTRGRHGENRLLLGSVAERIVRTSPVPVLTVRQLAPAGEDDGDDGNATAA</sequence>
<dbReference type="InterPro" id="IPR006016">
    <property type="entry name" value="UspA"/>
</dbReference>
<dbReference type="OrthoDB" id="105697at2157"/>
<dbReference type="PANTHER" id="PTHR46268">
    <property type="entry name" value="STRESS RESPONSE PROTEIN NHAX"/>
    <property type="match status" value="1"/>
</dbReference>